<dbReference type="InterPro" id="IPR050504">
    <property type="entry name" value="IgSF_BTN/MOG"/>
</dbReference>
<keyword evidence="2 8" id="KW-0732">Signal</keyword>
<evidence type="ECO:0000313" key="11">
    <source>
        <dbReference type="Proteomes" id="UP000257200"/>
    </source>
</evidence>
<dbReference type="PROSITE" id="PS50835">
    <property type="entry name" value="IG_LIKE"/>
    <property type="match status" value="2"/>
</dbReference>
<dbReference type="PANTHER" id="PTHR24100">
    <property type="entry name" value="BUTYROPHILIN"/>
    <property type="match status" value="1"/>
</dbReference>
<feature type="chain" id="PRO_5018617994" evidence="8">
    <location>
        <begin position="46"/>
        <end position="322"/>
    </location>
</feature>
<keyword evidence="3 7" id="KW-0472">Membrane</keyword>
<dbReference type="Pfam" id="PF22705">
    <property type="entry name" value="C2-set_3"/>
    <property type="match status" value="1"/>
</dbReference>
<name>A0A3Q1HJK7_9TELE</name>
<evidence type="ECO:0000313" key="10">
    <source>
        <dbReference type="Ensembl" id="ENSAPOP00000028500.1"/>
    </source>
</evidence>
<accession>A0A3Q1HJK7</accession>
<dbReference type="InterPro" id="IPR003599">
    <property type="entry name" value="Ig_sub"/>
</dbReference>
<dbReference type="Pfam" id="PF13927">
    <property type="entry name" value="Ig_3"/>
    <property type="match status" value="1"/>
</dbReference>
<dbReference type="PANTHER" id="PTHR24100:SF151">
    <property type="entry name" value="ICOS LIGAND"/>
    <property type="match status" value="1"/>
</dbReference>
<feature type="signal peptide" evidence="8">
    <location>
        <begin position="1"/>
        <end position="45"/>
    </location>
</feature>
<evidence type="ECO:0000256" key="3">
    <source>
        <dbReference type="ARBA" id="ARBA00023136"/>
    </source>
</evidence>
<evidence type="ECO:0000256" key="1">
    <source>
        <dbReference type="ARBA" id="ARBA00004370"/>
    </source>
</evidence>
<dbReference type="GO" id="GO:0005102">
    <property type="term" value="F:signaling receptor binding"/>
    <property type="evidence" value="ECO:0007669"/>
    <property type="project" value="TreeGrafter"/>
</dbReference>
<keyword evidence="7" id="KW-0812">Transmembrane</keyword>
<dbReference type="Proteomes" id="UP000257200">
    <property type="component" value="Unplaced"/>
</dbReference>
<evidence type="ECO:0000259" key="9">
    <source>
        <dbReference type="PROSITE" id="PS50835"/>
    </source>
</evidence>
<dbReference type="GO" id="GO:0009897">
    <property type="term" value="C:external side of plasma membrane"/>
    <property type="evidence" value="ECO:0007669"/>
    <property type="project" value="TreeGrafter"/>
</dbReference>
<dbReference type="Ensembl" id="ENSAPOT00000031509.1">
    <property type="protein sequence ID" value="ENSAPOP00000028500.1"/>
    <property type="gene ID" value="ENSAPOG00000013770.1"/>
</dbReference>
<dbReference type="SMART" id="SM00409">
    <property type="entry name" value="IG"/>
    <property type="match status" value="1"/>
</dbReference>
<protein>
    <submittedName>
        <fullName evidence="10">Butyrophilin subfamily 1 member A1-like</fullName>
    </submittedName>
</protein>
<keyword evidence="7" id="KW-1133">Transmembrane helix</keyword>
<evidence type="ECO:0000256" key="5">
    <source>
        <dbReference type="ARBA" id="ARBA00023180"/>
    </source>
</evidence>
<evidence type="ECO:0000256" key="6">
    <source>
        <dbReference type="ARBA" id="ARBA00023319"/>
    </source>
</evidence>
<dbReference type="InterPro" id="IPR036179">
    <property type="entry name" value="Ig-like_dom_sf"/>
</dbReference>
<comment type="subcellular location">
    <subcellularLocation>
        <location evidence="1">Membrane</location>
    </subcellularLocation>
</comment>
<reference evidence="10" key="2">
    <citation type="submission" date="2025-09" db="UniProtKB">
        <authorList>
            <consortium name="Ensembl"/>
        </authorList>
    </citation>
    <scope>IDENTIFICATION</scope>
</reference>
<reference evidence="10" key="1">
    <citation type="submission" date="2025-08" db="UniProtKB">
        <authorList>
            <consortium name="Ensembl"/>
        </authorList>
    </citation>
    <scope>IDENTIFICATION</scope>
</reference>
<dbReference type="GO" id="GO:0050852">
    <property type="term" value="P:T cell receptor signaling pathway"/>
    <property type="evidence" value="ECO:0007669"/>
    <property type="project" value="TreeGrafter"/>
</dbReference>
<feature type="domain" description="Ig-like" evidence="9">
    <location>
        <begin position="166"/>
        <end position="232"/>
    </location>
</feature>
<organism evidence="10 11">
    <name type="scientific">Acanthochromis polyacanthus</name>
    <name type="common">spiny chromis</name>
    <dbReference type="NCBI Taxonomy" id="80966"/>
    <lineage>
        <taxon>Eukaryota</taxon>
        <taxon>Metazoa</taxon>
        <taxon>Chordata</taxon>
        <taxon>Craniata</taxon>
        <taxon>Vertebrata</taxon>
        <taxon>Euteleostomi</taxon>
        <taxon>Actinopterygii</taxon>
        <taxon>Neopterygii</taxon>
        <taxon>Teleostei</taxon>
        <taxon>Neoteleostei</taxon>
        <taxon>Acanthomorphata</taxon>
        <taxon>Ovalentaria</taxon>
        <taxon>Pomacentridae</taxon>
        <taxon>Acanthochromis</taxon>
    </lineage>
</organism>
<dbReference type="SUPFAM" id="SSF48726">
    <property type="entry name" value="Immunoglobulin"/>
    <property type="match status" value="2"/>
</dbReference>
<feature type="domain" description="Ig-like" evidence="9">
    <location>
        <begin position="41"/>
        <end position="157"/>
    </location>
</feature>
<dbReference type="GO" id="GO:1903037">
    <property type="term" value="P:regulation of leukocyte cell-cell adhesion"/>
    <property type="evidence" value="ECO:0007669"/>
    <property type="project" value="UniProtKB-ARBA"/>
</dbReference>
<sequence length="322" mass="35662">MTCCDFCFFFTCVFVHLRSQRKMSVCRCCLGFWLFFLHSPPAVTATGQSELVCSPQPITALAGDDVTLPCRLERTTFASDDTLMWTKPDLDPKYIYVHKHGQLVFESQNPSYSYCTALFVDQLMNGNVSLKIFNVKLSDAGNYTCILHSVQKEALIQLRVGAVSTPVISLVAADSSSSSVALQCESAGWYPEPEVLWLDGDGNLLSKHSNNFTCRVQQKKINQSRETEIRISGDFFSAPSGLFVSITTGLAVGTVSVIIAFFAVWKLTCEGKYTLTSNDDVKAPLSDAGLQNLTNRITEEEREMAENKMKSWSLEATDKGMT</sequence>
<evidence type="ECO:0000256" key="4">
    <source>
        <dbReference type="ARBA" id="ARBA00023157"/>
    </source>
</evidence>
<evidence type="ECO:0000256" key="8">
    <source>
        <dbReference type="SAM" id="SignalP"/>
    </source>
</evidence>
<dbReference type="FunFam" id="2.60.40.10:FF:000142">
    <property type="entry name" value="V-set domain-containing T-cell activation inhibitor 1"/>
    <property type="match status" value="1"/>
</dbReference>
<dbReference type="Gene3D" id="2.60.40.10">
    <property type="entry name" value="Immunoglobulins"/>
    <property type="match status" value="2"/>
</dbReference>
<dbReference type="GeneTree" id="ENSGT00940000153527"/>
<dbReference type="InterPro" id="IPR053896">
    <property type="entry name" value="BTN3A2-like_Ig-C"/>
</dbReference>
<evidence type="ECO:0000256" key="2">
    <source>
        <dbReference type="ARBA" id="ARBA00022729"/>
    </source>
</evidence>
<keyword evidence="6" id="KW-0393">Immunoglobulin domain</keyword>
<dbReference type="AlphaFoldDB" id="A0A3Q1HJK7"/>
<evidence type="ECO:0000256" key="7">
    <source>
        <dbReference type="SAM" id="Phobius"/>
    </source>
</evidence>
<proteinExistence type="predicted"/>
<keyword evidence="4" id="KW-1015">Disulfide bond</keyword>
<dbReference type="InterPro" id="IPR007110">
    <property type="entry name" value="Ig-like_dom"/>
</dbReference>
<keyword evidence="5" id="KW-0325">Glycoprotein</keyword>
<keyword evidence="11" id="KW-1185">Reference proteome</keyword>
<dbReference type="GO" id="GO:0001817">
    <property type="term" value="P:regulation of cytokine production"/>
    <property type="evidence" value="ECO:0007669"/>
    <property type="project" value="TreeGrafter"/>
</dbReference>
<dbReference type="InterPro" id="IPR013783">
    <property type="entry name" value="Ig-like_fold"/>
</dbReference>
<dbReference type="GO" id="GO:0050863">
    <property type="term" value="P:regulation of T cell activation"/>
    <property type="evidence" value="ECO:0007669"/>
    <property type="project" value="UniProtKB-ARBA"/>
</dbReference>
<feature type="transmembrane region" description="Helical" evidence="7">
    <location>
        <begin position="242"/>
        <end position="265"/>
    </location>
</feature>